<evidence type="ECO:0000313" key="2">
    <source>
        <dbReference type="Proteomes" id="UP000309174"/>
    </source>
</evidence>
<protein>
    <recommendedName>
        <fullName evidence="3">HEAT repeat domain-containing protein</fullName>
    </recommendedName>
</protein>
<sequence>MLPSHREVAAAHLLPYFAGTEDEGWGQGTVMLDLAEGDGPAGAATGTLLACALANRDQRERAIAVEAFLAFGGRGVLPAAETGAALGRLAAAGAVTVPRAVKALTAAADAGAHAEVWAVLAAALPHALPEPGERAPAGTPDLLALATRLAEITGARGAIPAVADVASRGGSSRLVKESARLHRTVAT</sequence>
<gene>
    <name evidence="1" type="ORF">ETD83_31650</name>
</gene>
<accession>A0A5C4J544</accession>
<dbReference type="OrthoDB" id="3245799at2"/>
<dbReference type="AlphaFoldDB" id="A0A5C4J544"/>
<dbReference type="RefSeq" id="WP_138648877.1">
    <property type="nucleotide sequence ID" value="NZ_VCKW01000222.1"/>
</dbReference>
<organism evidence="1 2">
    <name type="scientific">Actinomadura soli</name>
    <dbReference type="NCBI Taxonomy" id="2508997"/>
    <lineage>
        <taxon>Bacteria</taxon>
        <taxon>Bacillati</taxon>
        <taxon>Actinomycetota</taxon>
        <taxon>Actinomycetes</taxon>
        <taxon>Streptosporangiales</taxon>
        <taxon>Thermomonosporaceae</taxon>
        <taxon>Actinomadura</taxon>
    </lineage>
</organism>
<dbReference type="EMBL" id="VCKW01000222">
    <property type="protein sequence ID" value="TMQ91284.1"/>
    <property type="molecule type" value="Genomic_DNA"/>
</dbReference>
<reference evidence="1 2" key="1">
    <citation type="submission" date="2019-05" db="EMBL/GenBank/DDBJ databases">
        <title>Draft genome sequence of Actinomadura sp. 14C53.</title>
        <authorList>
            <person name="Saricaoglu S."/>
            <person name="Isik K."/>
        </authorList>
    </citation>
    <scope>NUCLEOTIDE SEQUENCE [LARGE SCALE GENOMIC DNA]</scope>
    <source>
        <strain evidence="1 2">14C53</strain>
    </source>
</reference>
<comment type="caution">
    <text evidence="1">The sequence shown here is derived from an EMBL/GenBank/DDBJ whole genome shotgun (WGS) entry which is preliminary data.</text>
</comment>
<name>A0A5C4J544_9ACTN</name>
<keyword evidence="2" id="KW-1185">Reference proteome</keyword>
<evidence type="ECO:0000313" key="1">
    <source>
        <dbReference type="EMBL" id="TMQ91284.1"/>
    </source>
</evidence>
<proteinExistence type="predicted"/>
<evidence type="ECO:0008006" key="3">
    <source>
        <dbReference type="Google" id="ProtNLM"/>
    </source>
</evidence>
<dbReference type="Proteomes" id="UP000309174">
    <property type="component" value="Unassembled WGS sequence"/>
</dbReference>